<proteinExistence type="predicted"/>
<accession>A0ABM3HAG6</accession>
<evidence type="ECO:0000256" key="4">
    <source>
        <dbReference type="PROSITE-ProRule" id="PRU01343"/>
    </source>
</evidence>
<reference evidence="7" key="1">
    <citation type="submission" date="2025-05" db="UniProtKB">
        <authorList>
            <consortium name="RefSeq"/>
        </authorList>
    </citation>
    <scope>NUCLEOTIDE SEQUENCE [LARGE SCALE GENOMIC DNA]</scope>
</reference>
<evidence type="ECO:0000259" key="6">
    <source>
        <dbReference type="PROSITE" id="PS51999"/>
    </source>
</evidence>
<reference evidence="8" key="2">
    <citation type="submission" date="2025-08" db="UniProtKB">
        <authorList>
            <consortium name="RefSeq"/>
        </authorList>
    </citation>
    <scope>IDENTIFICATION</scope>
    <source>
        <tissue evidence="8">Leaf</tissue>
    </source>
</reference>
<keyword evidence="3" id="KW-0862">Zinc</keyword>
<feature type="region of interest" description="Disordered" evidence="5">
    <location>
        <begin position="1"/>
        <end position="24"/>
    </location>
</feature>
<evidence type="ECO:0000256" key="5">
    <source>
        <dbReference type="SAM" id="MobiDB-lite"/>
    </source>
</evidence>
<dbReference type="PANTHER" id="PTHR33680:SF1">
    <property type="entry name" value="OS05G0489500 PROTEIN"/>
    <property type="match status" value="1"/>
</dbReference>
<dbReference type="Proteomes" id="UP000827889">
    <property type="component" value="Chromosome 1"/>
</dbReference>
<evidence type="ECO:0000256" key="2">
    <source>
        <dbReference type="ARBA" id="ARBA00022771"/>
    </source>
</evidence>
<dbReference type="PROSITE" id="PS51999">
    <property type="entry name" value="ZF_GRF"/>
    <property type="match status" value="2"/>
</dbReference>
<feature type="compositionally biased region" description="Polar residues" evidence="5">
    <location>
        <begin position="7"/>
        <end position="24"/>
    </location>
</feature>
<sequence length="291" mass="31556">MIVVKNSRPSKNNGVPDRSGQNWQNWPEGVIRNQFNFATLIGNDTPGLWPRQQKRKLVGTGSQVKVATADGANSSGNRLGPGGGSGAPPPPRNPVGLKHEDSACVKRGKLGHWDCDGSPVGGGTQSNVPQKACPCGLGDCLVVTSNTKKNRGRRFYKCPLREENGGCGFFEWCDNASGAAHMPNLSSDSRSSSQFPDLLCPCGAESCLILTVRTGSNAGQQFYRCPIKQGPICGFFKLCNDPTARDGLPASAGKVHNNFNYTGHQKPWHNKWTVLFQMWPRTLGSDHFRFK</sequence>
<keyword evidence="7" id="KW-1185">Reference proteome</keyword>
<evidence type="ECO:0000313" key="8">
    <source>
        <dbReference type="RefSeq" id="XP_048133578.1"/>
    </source>
</evidence>
<feature type="domain" description="GRF-type" evidence="6">
    <location>
        <begin position="133"/>
        <end position="176"/>
    </location>
</feature>
<keyword evidence="1" id="KW-0479">Metal-binding</keyword>
<dbReference type="GeneID" id="125314710"/>
<protein>
    <submittedName>
        <fullName evidence="8">Uncharacterized protein LOC125314710</fullName>
    </submittedName>
</protein>
<organism evidence="7 8">
    <name type="scientific">Rhodamnia argentea</name>
    <dbReference type="NCBI Taxonomy" id="178133"/>
    <lineage>
        <taxon>Eukaryota</taxon>
        <taxon>Viridiplantae</taxon>
        <taxon>Streptophyta</taxon>
        <taxon>Embryophyta</taxon>
        <taxon>Tracheophyta</taxon>
        <taxon>Spermatophyta</taxon>
        <taxon>Magnoliopsida</taxon>
        <taxon>eudicotyledons</taxon>
        <taxon>Gunneridae</taxon>
        <taxon>Pentapetalae</taxon>
        <taxon>rosids</taxon>
        <taxon>malvids</taxon>
        <taxon>Myrtales</taxon>
        <taxon>Myrtaceae</taxon>
        <taxon>Myrtoideae</taxon>
        <taxon>Myrteae</taxon>
        <taxon>Australasian group</taxon>
        <taxon>Rhodamnia</taxon>
    </lineage>
</organism>
<dbReference type="PANTHER" id="PTHR33680">
    <property type="entry name" value="OS07G0190500 PROTEIN"/>
    <property type="match status" value="1"/>
</dbReference>
<name>A0ABM3HAG6_9MYRT</name>
<evidence type="ECO:0000256" key="3">
    <source>
        <dbReference type="ARBA" id="ARBA00022833"/>
    </source>
</evidence>
<evidence type="ECO:0000256" key="1">
    <source>
        <dbReference type="ARBA" id="ARBA00022723"/>
    </source>
</evidence>
<evidence type="ECO:0000313" key="7">
    <source>
        <dbReference type="Proteomes" id="UP000827889"/>
    </source>
</evidence>
<gene>
    <name evidence="8" type="primary">LOC125314710</name>
</gene>
<dbReference type="InterPro" id="IPR010666">
    <property type="entry name" value="Znf_GRF"/>
</dbReference>
<dbReference type="Pfam" id="PF06839">
    <property type="entry name" value="Zn_ribbon_GRF"/>
    <property type="match status" value="2"/>
</dbReference>
<keyword evidence="2 4" id="KW-0863">Zinc-finger</keyword>
<dbReference type="RefSeq" id="XP_048133578.1">
    <property type="nucleotide sequence ID" value="XM_048277621.1"/>
</dbReference>
<feature type="domain" description="GRF-type" evidence="6">
    <location>
        <begin position="200"/>
        <end position="242"/>
    </location>
</feature>
<feature type="region of interest" description="Disordered" evidence="5">
    <location>
        <begin position="59"/>
        <end position="99"/>
    </location>
</feature>